<comment type="caution">
    <text evidence="2">The sequence shown here is derived from an EMBL/GenBank/DDBJ whole genome shotgun (WGS) entry which is preliminary data.</text>
</comment>
<evidence type="ECO:0000313" key="3">
    <source>
        <dbReference type="Proteomes" id="UP000281813"/>
    </source>
</evidence>
<feature type="domain" description="Flagellin N-terminal" evidence="1">
    <location>
        <begin position="7"/>
        <end position="140"/>
    </location>
</feature>
<dbReference type="InterPro" id="IPR001029">
    <property type="entry name" value="Flagellin_N"/>
</dbReference>
<dbReference type="InterPro" id="IPR001492">
    <property type="entry name" value="Flagellin"/>
</dbReference>
<dbReference type="GO" id="GO:0005198">
    <property type="term" value="F:structural molecule activity"/>
    <property type="evidence" value="ECO:0007669"/>
    <property type="project" value="InterPro"/>
</dbReference>
<organism evidence="2 3">
    <name type="scientific">Oceanobacillus bengalensis</name>
    <dbReference type="NCBI Taxonomy" id="1435466"/>
    <lineage>
        <taxon>Bacteria</taxon>
        <taxon>Bacillati</taxon>
        <taxon>Bacillota</taxon>
        <taxon>Bacilli</taxon>
        <taxon>Bacillales</taxon>
        <taxon>Bacillaceae</taxon>
        <taxon>Oceanobacillus</taxon>
    </lineage>
</organism>
<dbReference type="EMBL" id="RBZO01000002">
    <property type="protein sequence ID" value="RKQ18320.1"/>
    <property type="molecule type" value="Genomic_DNA"/>
</dbReference>
<dbReference type="GO" id="GO:0071973">
    <property type="term" value="P:bacterial-type flagellum-dependent cell motility"/>
    <property type="evidence" value="ECO:0007669"/>
    <property type="project" value="InterPro"/>
</dbReference>
<dbReference type="GO" id="GO:0009424">
    <property type="term" value="C:bacterial-type flagellum hook"/>
    <property type="evidence" value="ECO:0007669"/>
    <property type="project" value="InterPro"/>
</dbReference>
<protein>
    <submittedName>
        <fullName evidence="2">Flagellar hook-associated protein FlgL</fullName>
    </submittedName>
</protein>
<dbReference type="InterPro" id="IPR013384">
    <property type="entry name" value="Flagell_FlgL"/>
</dbReference>
<keyword evidence="2" id="KW-0966">Cell projection</keyword>
<name>A0A494Z6X2_9BACI</name>
<dbReference type="NCBIfam" id="TIGR02550">
    <property type="entry name" value="flagell_flgL"/>
    <property type="match status" value="1"/>
</dbReference>
<sequence length="300" mass="33426">MRVTQGMLSNNMLRNLSQSNAALGKYMDQLTTGKKINRPSDDPVTAMNGMGYRTEVVKVEQFQRNTNEAYNWFENTDAALSQATSALQRISDLTKQASNDTYDADQRKNIATEIEQIKQDLIDIANTKVNDKYIFNGTNTSIPPFDKEGVLSITDGDIKPVKIEVATGTYLQTNTDPFEAFGEMTENGDTTKLFSDIDKLIGALNEDNQEGISEAISDMEVNFDSLVNTRADLGARMNRLELIENRLGDQEIAAIDTMSKNEDIDYAKVITQLITQESLHRAALSTSSKIIQPTLVDFLR</sequence>
<gene>
    <name evidence="2" type="primary">flgL</name>
    <name evidence="2" type="ORF">D8M05_02090</name>
</gene>
<keyword evidence="3" id="KW-1185">Reference proteome</keyword>
<evidence type="ECO:0000259" key="1">
    <source>
        <dbReference type="Pfam" id="PF00669"/>
    </source>
</evidence>
<dbReference type="SUPFAM" id="SSF64518">
    <property type="entry name" value="Phase 1 flagellin"/>
    <property type="match status" value="1"/>
</dbReference>
<dbReference type="Gene3D" id="1.20.1330.10">
    <property type="entry name" value="f41 fragment of flagellin, N-terminal domain"/>
    <property type="match status" value="1"/>
</dbReference>
<dbReference type="PANTHER" id="PTHR42792">
    <property type="entry name" value="FLAGELLIN"/>
    <property type="match status" value="1"/>
</dbReference>
<dbReference type="Proteomes" id="UP000281813">
    <property type="component" value="Unassembled WGS sequence"/>
</dbReference>
<dbReference type="Pfam" id="PF00669">
    <property type="entry name" value="Flagellin_N"/>
    <property type="match status" value="1"/>
</dbReference>
<dbReference type="PANTHER" id="PTHR42792:SF1">
    <property type="entry name" value="FLAGELLAR HOOK-ASSOCIATED PROTEIN 3"/>
    <property type="match status" value="1"/>
</dbReference>
<reference evidence="2 3" key="1">
    <citation type="journal article" date="2015" name="Antonie Van Leeuwenhoek">
        <title>Oceanobacillus bengalensis sp. nov., a bacterium isolated from seawater of the Bay of Bengal.</title>
        <authorList>
            <person name="Yongchang O."/>
            <person name="Xiang W."/>
            <person name="Wang G."/>
        </authorList>
    </citation>
    <scope>NUCLEOTIDE SEQUENCE [LARGE SCALE GENOMIC DNA]</scope>
    <source>
        <strain evidence="2 3">MCCC 1K00260</strain>
    </source>
</reference>
<keyword evidence="2" id="KW-0282">Flagellum</keyword>
<dbReference type="RefSeq" id="WP_121128377.1">
    <property type="nucleotide sequence ID" value="NZ_JBHUFK010000006.1"/>
</dbReference>
<dbReference type="AlphaFoldDB" id="A0A494Z6X2"/>
<proteinExistence type="predicted"/>
<accession>A0A494Z6X2</accession>
<evidence type="ECO:0000313" key="2">
    <source>
        <dbReference type="EMBL" id="RKQ18320.1"/>
    </source>
</evidence>
<dbReference type="OrthoDB" id="9758307at2"/>
<keyword evidence="2" id="KW-0969">Cilium</keyword>